<dbReference type="Proteomes" id="UP001194468">
    <property type="component" value="Unassembled WGS sequence"/>
</dbReference>
<sequence length="197" mass="21991">MPVALPTAQEAKFYDRHNALSAYNICLALENQVTTDESRMHARILGYLILNPPSSSAQAEIVRAIHSCAQDDKMLLELGKCFRLRFILPFKMSRGRTPATPSNHSSRRSFDNVKVNLKEIMREAPRDHRGAKAQALIRDGYKCVVTGIYDAMAEVDNTTAMDGTVHTELAHILPESTCFNVSDTRTSSPEEVFVSFC</sequence>
<reference evidence="1" key="2">
    <citation type="journal article" date="2020" name="Nat. Commun.">
        <title>Large-scale genome sequencing of mycorrhizal fungi provides insights into the early evolution of symbiotic traits.</title>
        <authorList>
            <person name="Miyauchi S."/>
            <person name="Kiss E."/>
            <person name="Kuo A."/>
            <person name="Drula E."/>
            <person name="Kohler A."/>
            <person name="Sanchez-Garcia M."/>
            <person name="Morin E."/>
            <person name="Andreopoulos B."/>
            <person name="Barry K.W."/>
            <person name="Bonito G."/>
            <person name="Buee M."/>
            <person name="Carver A."/>
            <person name="Chen C."/>
            <person name="Cichocki N."/>
            <person name="Clum A."/>
            <person name="Culley D."/>
            <person name="Crous P.W."/>
            <person name="Fauchery L."/>
            <person name="Girlanda M."/>
            <person name="Hayes R.D."/>
            <person name="Keri Z."/>
            <person name="LaButti K."/>
            <person name="Lipzen A."/>
            <person name="Lombard V."/>
            <person name="Magnuson J."/>
            <person name="Maillard F."/>
            <person name="Murat C."/>
            <person name="Nolan M."/>
            <person name="Ohm R.A."/>
            <person name="Pangilinan J."/>
            <person name="Pereira M.F."/>
            <person name="Perotto S."/>
            <person name="Peter M."/>
            <person name="Pfister S."/>
            <person name="Riley R."/>
            <person name="Sitrit Y."/>
            <person name="Stielow J.B."/>
            <person name="Szollosi G."/>
            <person name="Zifcakova L."/>
            <person name="Stursova M."/>
            <person name="Spatafora J.W."/>
            <person name="Tedersoo L."/>
            <person name="Vaario L.M."/>
            <person name="Yamada A."/>
            <person name="Yan M."/>
            <person name="Wang P."/>
            <person name="Xu J."/>
            <person name="Bruns T."/>
            <person name="Baldrian P."/>
            <person name="Vilgalys R."/>
            <person name="Dunand C."/>
            <person name="Henrissat B."/>
            <person name="Grigoriev I.V."/>
            <person name="Hibbett D."/>
            <person name="Nagy L.G."/>
            <person name="Martin F.M."/>
        </authorList>
    </citation>
    <scope>NUCLEOTIDE SEQUENCE</scope>
    <source>
        <strain evidence="1">BED1</strain>
    </source>
</reference>
<evidence type="ECO:0000313" key="2">
    <source>
        <dbReference type="Proteomes" id="UP001194468"/>
    </source>
</evidence>
<dbReference type="EMBL" id="WHUW01000042">
    <property type="protein sequence ID" value="KAF8432197.1"/>
    <property type="molecule type" value="Genomic_DNA"/>
</dbReference>
<proteinExistence type="predicted"/>
<accession>A0AAD4BJX2</accession>
<reference evidence="1" key="1">
    <citation type="submission" date="2019-10" db="EMBL/GenBank/DDBJ databases">
        <authorList>
            <consortium name="DOE Joint Genome Institute"/>
            <person name="Kuo A."/>
            <person name="Miyauchi S."/>
            <person name="Kiss E."/>
            <person name="Drula E."/>
            <person name="Kohler A."/>
            <person name="Sanchez-Garcia M."/>
            <person name="Andreopoulos B."/>
            <person name="Barry K.W."/>
            <person name="Bonito G."/>
            <person name="Buee M."/>
            <person name="Carver A."/>
            <person name="Chen C."/>
            <person name="Cichocki N."/>
            <person name="Clum A."/>
            <person name="Culley D."/>
            <person name="Crous P.W."/>
            <person name="Fauchery L."/>
            <person name="Girlanda M."/>
            <person name="Hayes R."/>
            <person name="Keri Z."/>
            <person name="LaButti K."/>
            <person name="Lipzen A."/>
            <person name="Lombard V."/>
            <person name="Magnuson J."/>
            <person name="Maillard F."/>
            <person name="Morin E."/>
            <person name="Murat C."/>
            <person name="Nolan M."/>
            <person name="Ohm R."/>
            <person name="Pangilinan J."/>
            <person name="Pereira M."/>
            <person name="Perotto S."/>
            <person name="Peter M."/>
            <person name="Riley R."/>
            <person name="Sitrit Y."/>
            <person name="Stielow B."/>
            <person name="Szollosi G."/>
            <person name="Zifcakova L."/>
            <person name="Stursova M."/>
            <person name="Spatafora J.W."/>
            <person name="Tedersoo L."/>
            <person name="Vaario L.-M."/>
            <person name="Yamada A."/>
            <person name="Yan M."/>
            <person name="Wang P."/>
            <person name="Xu J."/>
            <person name="Bruns T."/>
            <person name="Baldrian P."/>
            <person name="Vilgalys R."/>
            <person name="Henrissat B."/>
            <person name="Grigoriev I.V."/>
            <person name="Hibbett D."/>
            <person name="Nagy L.G."/>
            <person name="Martin F.M."/>
        </authorList>
    </citation>
    <scope>NUCLEOTIDE SEQUENCE</scope>
    <source>
        <strain evidence="1">BED1</strain>
    </source>
</reference>
<dbReference type="AlphaFoldDB" id="A0AAD4BJX2"/>
<gene>
    <name evidence="1" type="ORF">L210DRAFT_3558622</name>
</gene>
<comment type="caution">
    <text evidence="1">The sequence shown here is derived from an EMBL/GenBank/DDBJ whole genome shotgun (WGS) entry which is preliminary data.</text>
</comment>
<organism evidence="1 2">
    <name type="scientific">Boletus edulis BED1</name>
    <dbReference type="NCBI Taxonomy" id="1328754"/>
    <lineage>
        <taxon>Eukaryota</taxon>
        <taxon>Fungi</taxon>
        <taxon>Dikarya</taxon>
        <taxon>Basidiomycota</taxon>
        <taxon>Agaricomycotina</taxon>
        <taxon>Agaricomycetes</taxon>
        <taxon>Agaricomycetidae</taxon>
        <taxon>Boletales</taxon>
        <taxon>Boletineae</taxon>
        <taxon>Boletaceae</taxon>
        <taxon>Boletoideae</taxon>
        <taxon>Boletus</taxon>
    </lineage>
</organism>
<evidence type="ECO:0000313" key="1">
    <source>
        <dbReference type="EMBL" id="KAF8432197.1"/>
    </source>
</evidence>
<evidence type="ECO:0008006" key="3">
    <source>
        <dbReference type="Google" id="ProtNLM"/>
    </source>
</evidence>
<protein>
    <recommendedName>
        <fullName evidence="3">HNH nuclease domain-containing protein</fullName>
    </recommendedName>
</protein>
<keyword evidence="2" id="KW-1185">Reference proteome</keyword>
<name>A0AAD4BJX2_BOLED</name>